<name>A0ABR0SR51_9HYPO</name>
<evidence type="ECO:0000256" key="1">
    <source>
        <dbReference type="SAM" id="SignalP"/>
    </source>
</evidence>
<sequence>MKFTATFLLLTSLITSSHASISKREECPGFLGNCAEDKCCEGLKCVDDTCVPDECPGLFASCADDDCCKGLTCVDDTCIVEDNCSELFGMSPHRPHDLPTYED</sequence>
<evidence type="ECO:0000313" key="3">
    <source>
        <dbReference type="Proteomes" id="UP001338125"/>
    </source>
</evidence>
<dbReference type="EMBL" id="JAVFKD010000012">
    <property type="protein sequence ID" value="KAK5994200.1"/>
    <property type="molecule type" value="Genomic_DNA"/>
</dbReference>
<comment type="caution">
    <text evidence="2">The sequence shown here is derived from an EMBL/GenBank/DDBJ whole genome shotgun (WGS) entry which is preliminary data.</text>
</comment>
<protein>
    <submittedName>
        <fullName evidence="2">Uncharacterized protein</fullName>
    </submittedName>
</protein>
<feature type="chain" id="PRO_5045714512" evidence="1">
    <location>
        <begin position="20"/>
        <end position="103"/>
    </location>
</feature>
<feature type="signal peptide" evidence="1">
    <location>
        <begin position="1"/>
        <end position="19"/>
    </location>
</feature>
<accession>A0ABR0SR51</accession>
<dbReference type="Proteomes" id="UP001338125">
    <property type="component" value="Unassembled WGS sequence"/>
</dbReference>
<gene>
    <name evidence="2" type="ORF">PT974_07643</name>
</gene>
<reference evidence="2 3" key="1">
    <citation type="submission" date="2024-01" db="EMBL/GenBank/DDBJ databases">
        <title>Complete genome of Cladobotryum mycophilum ATHUM6906.</title>
        <authorList>
            <person name="Christinaki A.C."/>
            <person name="Myridakis A.I."/>
            <person name="Kouvelis V.N."/>
        </authorList>
    </citation>
    <scope>NUCLEOTIDE SEQUENCE [LARGE SCALE GENOMIC DNA]</scope>
    <source>
        <strain evidence="2 3">ATHUM6906</strain>
    </source>
</reference>
<evidence type="ECO:0000313" key="2">
    <source>
        <dbReference type="EMBL" id="KAK5994200.1"/>
    </source>
</evidence>
<organism evidence="2 3">
    <name type="scientific">Cladobotryum mycophilum</name>
    <dbReference type="NCBI Taxonomy" id="491253"/>
    <lineage>
        <taxon>Eukaryota</taxon>
        <taxon>Fungi</taxon>
        <taxon>Dikarya</taxon>
        <taxon>Ascomycota</taxon>
        <taxon>Pezizomycotina</taxon>
        <taxon>Sordariomycetes</taxon>
        <taxon>Hypocreomycetidae</taxon>
        <taxon>Hypocreales</taxon>
        <taxon>Hypocreaceae</taxon>
        <taxon>Cladobotryum</taxon>
    </lineage>
</organism>
<keyword evidence="1" id="KW-0732">Signal</keyword>
<keyword evidence="3" id="KW-1185">Reference proteome</keyword>
<proteinExistence type="predicted"/>